<evidence type="ECO:0000313" key="3">
    <source>
        <dbReference type="Proteomes" id="UP000317650"/>
    </source>
</evidence>
<evidence type="ECO:0000256" key="1">
    <source>
        <dbReference type="SAM" id="MobiDB-lite"/>
    </source>
</evidence>
<sequence length="106" mass="11469">MRAAKAAAVKKGRCSGCDCYWPGSGYNEGSDSESCCGRGRHRRSSFAAIEEEDTAVEEAVRECFPLCVATTESVCCRQQIGERARPTKKSKAGNEGVDKQSQNGDR</sequence>
<reference evidence="2 3" key="1">
    <citation type="journal article" date="2019" name="Nat. Plants">
        <title>Genome sequencing of Musa balbisiana reveals subgenome evolution and function divergence in polyploid bananas.</title>
        <authorList>
            <person name="Yao X."/>
        </authorList>
    </citation>
    <scope>NUCLEOTIDE SEQUENCE [LARGE SCALE GENOMIC DNA]</scope>
    <source>
        <strain evidence="3">cv. DH-PKW</strain>
        <tissue evidence="2">Leaves</tissue>
    </source>
</reference>
<evidence type="ECO:0000313" key="2">
    <source>
        <dbReference type="EMBL" id="THU64534.1"/>
    </source>
</evidence>
<proteinExistence type="predicted"/>
<feature type="region of interest" description="Disordered" evidence="1">
    <location>
        <begin position="82"/>
        <end position="106"/>
    </location>
</feature>
<organism evidence="2 3">
    <name type="scientific">Musa balbisiana</name>
    <name type="common">Banana</name>
    <dbReference type="NCBI Taxonomy" id="52838"/>
    <lineage>
        <taxon>Eukaryota</taxon>
        <taxon>Viridiplantae</taxon>
        <taxon>Streptophyta</taxon>
        <taxon>Embryophyta</taxon>
        <taxon>Tracheophyta</taxon>
        <taxon>Spermatophyta</taxon>
        <taxon>Magnoliopsida</taxon>
        <taxon>Liliopsida</taxon>
        <taxon>Zingiberales</taxon>
        <taxon>Musaceae</taxon>
        <taxon>Musa</taxon>
    </lineage>
</organism>
<dbReference type="EMBL" id="PYDT01000004">
    <property type="protein sequence ID" value="THU64534.1"/>
    <property type="molecule type" value="Genomic_DNA"/>
</dbReference>
<dbReference type="Proteomes" id="UP000317650">
    <property type="component" value="Chromosome 1"/>
</dbReference>
<gene>
    <name evidence="2" type="ORF">C4D60_Mb01t27460</name>
</gene>
<accession>A0A4S8JR50</accession>
<keyword evidence="3" id="KW-1185">Reference proteome</keyword>
<dbReference type="AlphaFoldDB" id="A0A4S8JR50"/>
<comment type="caution">
    <text evidence="2">The sequence shown here is derived from an EMBL/GenBank/DDBJ whole genome shotgun (WGS) entry which is preliminary data.</text>
</comment>
<protein>
    <submittedName>
        <fullName evidence="2">Uncharacterized protein</fullName>
    </submittedName>
</protein>
<name>A0A4S8JR50_MUSBA</name>